<feature type="compositionally biased region" description="Basic and acidic residues" evidence="1">
    <location>
        <begin position="802"/>
        <end position="817"/>
    </location>
</feature>
<dbReference type="CDD" id="cd01127">
    <property type="entry name" value="TrwB_TraG_TraD_VirD4"/>
    <property type="match status" value="1"/>
</dbReference>
<dbReference type="Proteomes" id="UP000219068">
    <property type="component" value="Unassembled WGS sequence"/>
</dbReference>
<dbReference type="EMBL" id="OBMM01000009">
    <property type="protein sequence ID" value="SOC30415.1"/>
    <property type="molecule type" value="Genomic_DNA"/>
</dbReference>
<evidence type="ECO:0000313" key="5">
    <source>
        <dbReference type="Proteomes" id="UP000219068"/>
    </source>
</evidence>
<dbReference type="RefSeq" id="WP_097053594.1">
    <property type="nucleotide sequence ID" value="NZ_OBMM01000009.1"/>
</dbReference>
<gene>
    <name evidence="4" type="ORF">SAMN05428964_10935</name>
</gene>
<evidence type="ECO:0000259" key="3">
    <source>
        <dbReference type="Pfam" id="PF12696"/>
    </source>
</evidence>
<feature type="domain" description="TraD/TraG TraM recognition site" evidence="3">
    <location>
        <begin position="423"/>
        <end position="517"/>
    </location>
</feature>
<name>A0A285TXM8_9PROT</name>
<dbReference type="AlphaFoldDB" id="A0A285TXM8"/>
<protein>
    <submittedName>
        <fullName evidence="4">Intracellular multiplication protein IcmO</fullName>
    </submittedName>
</protein>
<sequence length="858" mass="94038">MAVKPIFNGATDEQIRSPYLDVRDVRPVPTKVVDWLRKPQNMVVTLFGMAGASVLYGMLSDWLLIVAVLLFSWALSVTEKTPIKIPIQEKMPDPNEAHPKTGKPTIGKGIFFIGNDQVSGKEIWLTNDDCRQHFLILGTTGAGKTEALLSFAANALSWGSGLLFCDGKGDVSLFAKVYVMARRFGREDDLLVLNFMNGNRQNIGSSVRSNTMNPVATGSADGITQMIVSLMDDVGGDGAMWKGRATAMLTGVIRALCWLRDDGLLDLNVGAIRSHMSLRAIVELGNEECYPDMPAPIRVSIQSYLSSLPGYNAEKKENQAQTTLDQHGYLEMQFTKILGNLADVYGHIFATPFGEVDMYDVVLNRRILVIMLPALEVSGDEIANLGKIVVATLKGMMGATLGSKLDGSWADVVLNRQTNSPSPFMVILDEVGYYTVEGMALMAAQARSLGFSMVYASQDIPAMKRLNEKEAASIIANTNTKIFMRTEEVNETGRLAVETGDKVTRVRTSGFERADDGRSLNYASASGAQFEEVNRVNFTDLKKQGPGLMHVMFQEKVVRARGFYANPESALELDKVQLRANHFIRVTKPTFADMESARRVPEVLNRFLNEPDFIQLLIDKETEALNSVVSRAEEGDEIALIARNFEVVLDGKRKPIEAACAAVSDIWRKISGATSAFAERVHTSMTMPASGGFAEPRNIMPGGMPDDLGIPFGDAEPPIAPPRREFSGPSRDKRIDARVKHGASVDDGSIIDMTKQIQTNDPIMRSLAAIDFDEEGADPIDVDEAIEEALGSDSFMEPKGQPMEHGRIERAVDDFDRSSSTISNLSDDDDDDDGEDDGDVEDILVTAFLEQLQKGEDD</sequence>
<organism evidence="4 5">
    <name type="scientific">Thalassospira xiamenensis</name>
    <dbReference type="NCBI Taxonomy" id="220697"/>
    <lineage>
        <taxon>Bacteria</taxon>
        <taxon>Pseudomonadati</taxon>
        <taxon>Pseudomonadota</taxon>
        <taxon>Alphaproteobacteria</taxon>
        <taxon>Rhodospirillales</taxon>
        <taxon>Thalassospiraceae</taxon>
        <taxon>Thalassospira</taxon>
    </lineage>
</organism>
<keyword evidence="2" id="KW-1133">Transmembrane helix</keyword>
<dbReference type="PANTHER" id="PTHR30121">
    <property type="entry name" value="UNCHARACTERIZED PROTEIN YJGR-RELATED"/>
    <property type="match status" value="1"/>
</dbReference>
<feature type="transmembrane region" description="Helical" evidence="2">
    <location>
        <begin position="46"/>
        <end position="75"/>
    </location>
</feature>
<keyword evidence="2" id="KW-0812">Transmembrane</keyword>
<dbReference type="InterPro" id="IPR027417">
    <property type="entry name" value="P-loop_NTPase"/>
</dbReference>
<feature type="region of interest" description="Disordered" evidence="1">
    <location>
        <begin position="793"/>
        <end position="840"/>
    </location>
</feature>
<accession>A0A285TXM8</accession>
<dbReference type="InterPro" id="IPR051162">
    <property type="entry name" value="T4SS_component"/>
</dbReference>
<evidence type="ECO:0000256" key="1">
    <source>
        <dbReference type="SAM" id="MobiDB-lite"/>
    </source>
</evidence>
<evidence type="ECO:0000256" key="2">
    <source>
        <dbReference type="SAM" id="Phobius"/>
    </source>
</evidence>
<dbReference type="Pfam" id="PF12696">
    <property type="entry name" value="TraG-D_C"/>
    <property type="match status" value="1"/>
</dbReference>
<feature type="compositionally biased region" description="Basic and acidic residues" evidence="1">
    <location>
        <begin position="722"/>
        <end position="739"/>
    </location>
</feature>
<dbReference type="PANTHER" id="PTHR30121:SF6">
    <property type="entry name" value="SLR6007 PROTEIN"/>
    <property type="match status" value="1"/>
</dbReference>
<dbReference type="InterPro" id="IPR032689">
    <property type="entry name" value="TraG-D_C"/>
</dbReference>
<reference evidence="4 5" key="1">
    <citation type="submission" date="2017-08" db="EMBL/GenBank/DDBJ databases">
        <authorList>
            <person name="de Groot N.N."/>
        </authorList>
    </citation>
    <scope>NUCLEOTIDE SEQUENCE [LARGE SCALE GENOMIC DNA]</scope>
    <source>
        <strain evidence="4 5">USBA 78</strain>
    </source>
</reference>
<evidence type="ECO:0000313" key="4">
    <source>
        <dbReference type="EMBL" id="SOC30415.1"/>
    </source>
</evidence>
<proteinExistence type="predicted"/>
<dbReference type="SUPFAM" id="SSF52540">
    <property type="entry name" value="P-loop containing nucleoside triphosphate hydrolases"/>
    <property type="match status" value="1"/>
</dbReference>
<feature type="compositionally biased region" description="Acidic residues" evidence="1">
    <location>
        <begin position="826"/>
        <end position="840"/>
    </location>
</feature>
<dbReference type="Gene3D" id="3.40.50.300">
    <property type="entry name" value="P-loop containing nucleotide triphosphate hydrolases"/>
    <property type="match status" value="2"/>
</dbReference>
<keyword evidence="2" id="KW-0472">Membrane</keyword>
<feature type="region of interest" description="Disordered" evidence="1">
    <location>
        <begin position="716"/>
        <end position="741"/>
    </location>
</feature>